<gene>
    <name evidence="2" type="ORF">KSB_38980</name>
</gene>
<dbReference type="Proteomes" id="UP000654345">
    <property type="component" value="Unassembled WGS sequence"/>
</dbReference>
<keyword evidence="1" id="KW-1133">Transmembrane helix</keyword>
<keyword evidence="3" id="KW-1185">Reference proteome</keyword>
<feature type="transmembrane region" description="Helical" evidence="1">
    <location>
        <begin position="178"/>
        <end position="205"/>
    </location>
</feature>
<keyword evidence="1" id="KW-0812">Transmembrane</keyword>
<proteinExistence type="predicted"/>
<dbReference type="EMBL" id="BNJG01000001">
    <property type="protein sequence ID" value="GHO55423.1"/>
    <property type="molecule type" value="Genomic_DNA"/>
</dbReference>
<sequence length="248" mass="27393">MNQPPERVSSHQLIQSRLPLLTTREKIEILFKATRPLGTKEKSEVLGAAGIQFLKHQVPHLALKLLIEHYVKGILWSAIYIVAAVACVFLLALLQAPGSAFLTTLATLIAFFLGFLLFALLDFLHMLRSLFTRKLSKEERARLVSAIEALEPQERSALLKQIGAQVFRRELGDTIFGSLLKGIIVSLVGGLLTGLFLLLSVWLAHTFATPYLPIVAAGIAFLAGFFLPRYVHASLGKFSRHRAPAPTF</sequence>
<comment type="caution">
    <text evidence="2">The sequence shown here is derived from an EMBL/GenBank/DDBJ whole genome shotgun (WGS) entry which is preliminary data.</text>
</comment>
<reference evidence="2 3" key="1">
    <citation type="journal article" date="2021" name="Int. J. Syst. Evol. Microbiol.">
        <title>Reticulibacter mediterranei gen. nov., sp. nov., within the new family Reticulibacteraceae fam. nov., and Ktedonospora formicarum gen. nov., sp. nov., Ktedonobacter robiniae sp. nov., Dictyobacter formicarum sp. nov. and Dictyobacter arantiisoli sp. nov., belonging to the class Ktedonobacteria.</title>
        <authorList>
            <person name="Yabe S."/>
            <person name="Zheng Y."/>
            <person name="Wang C.M."/>
            <person name="Sakai Y."/>
            <person name="Abe K."/>
            <person name="Yokota A."/>
            <person name="Donadio S."/>
            <person name="Cavaletti L."/>
            <person name="Monciardini P."/>
        </authorList>
    </citation>
    <scope>NUCLEOTIDE SEQUENCE [LARGE SCALE GENOMIC DNA]</scope>
    <source>
        <strain evidence="2 3">SOSP1-30</strain>
    </source>
</reference>
<evidence type="ECO:0000313" key="3">
    <source>
        <dbReference type="Proteomes" id="UP000654345"/>
    </source>
</evidence>
<evidence type="ECO:0000256" key="1">
    <source>
        <dbReference type="SAM" id="Phobius"/>
    </source>
</evidence>
<name>A0ABQ3URK2_9CHLR</name>
<feature type="transmembrane region" description="Helical" evidence="1">
    <location>
        <begin position="211"/>
        <end position="231"/>
    </location>
</feature>
<organism evidence="2 3">
    <name type="scientific">Ktedonobacter robiniae</name>
    <dbReference type="NCBI Taxonomy" id="2778365"/>
    <lineage>
        <taxon>Bacteria</taxon>
        <taxon>Bacillati</taxon>
        <taxon>Chloroflexota</taxon>
        <taxon>Ktedonobacteria</taxon>
        <taxon>Ktedonobacterales</taxon>
        <taxon>Ktedonobacteraceae</taxon>
        <taxon>Ktedonobacter</taxon>
    </lineage>
</organism>
<accession>A0ABQ3URK2</accession>
<keyword evidence="1" id="KW-0472">Membrane</keyword>
<protein>
    <submittedName>
        <fullName evidence="2">Uncharacterized protein</fullName>
    </submittedName>
</protein>
<dbReference type="RefSeq" id="WP_201372014.1">
    <property type="nucleotide sequence ID" value="NZ_BNJG01000001.1"/>
</dbReference>
<feature type="transmembrane region" description="Helical" evidence="1">
    <location>
        <begin position="100"/>
        <end position="124"/>
    </location>
</feature>
<feature type="transmembrane region" description="Helical" evidence="1">
    <location>
        <begin position="74"/>
        <end position="94"/>
    </location>
</feature>
<evidence type="ECO:0000313" key="2">
    <source>
        <dbReference type="EMBL" id="GHO55423.1"/>
    </source>
</evidence>